<dbReference type="RefSeq" id="WP_047941691.1">
    <property type="nucleotide sequence ID" value="NZ_JARTLH010000011.1"/>
</dbReference>
<dbReference type="InterPro" id="IPR006829">
    <property type="entry name" value="LXG_dom"/>
</dbReference>
<evidence type="ECO:0000259" key="2">
    <source>
        <dbReference type="PROSITE" id="PS51756"/>
    </source>
</evidence>
<reference evidence="3 4" key="1">
    <citation type="submission" date="2015-05" db="EMBL/GenBank/DDBJ databases">
        <title>Whole genome sequence and identification of bacterial endophytes from Costus igneus.</title>
        <authorList>
            <person name="Lee Y.P."/>
            <person name="Gan H.M."/>
            <person name="Eng W."/>
            <person name="Wheatley M.S."/>
            <person name="Caraballo A."/>
            <person name="Polter S."/>
            <person name="Savka M.A."/>
            <person name="Hudson A.O."/>
        </authorList>
    </citation>
    <scope>NUCLEOTIDE SEQUENCE [LARGE SCALE GENOMIC DNA]</scope>
    <source>
        <strain evidence="3 4">RIT379</strain>
    </source>
</reference>
<evidence type="ECO:0000256" key="1">
    <source>
        <dbReference type="ARBA" id="ARBA00034117"/>
    </source>
</evidence>
<dbReference type="EMBL" id="LDPH01000007">
    <property type="protein sequence ID" value="KLV26716.1"/>
    <property type="molecule type" value="Genomic_DNA"/>
</dbReference>
<keyword evidence="4" id="KW-1185">Reference proteome</keyword>
<dbReference type="PATRIC" id="fig|1397.4.peg.5101"/>
<dbReference type="Pfam" id="PF04740">
    <property type="entry name" value="LXG"/>
    <property type="match status" value="1"/>
</dbReference>
<proteinExistence type="inferred from homology"/>
<protein>
    <recommendedName>
        <fullName evidence="2">LXG domain-containing protein</fullName>
    </recommendedName>
</protein>
<evidence type="ECO:0000313" key="3">
    <source>
        <dbReference type="EMBL" id="KLV26716.1"/>
    </source>
</evidence>
<accession>A0A0J1IL57</accession>
<dbReference type="AlphaFoldDB" id="A0A0J1IL57"/>
<organism evidence="3 4">
    <name type="scientific">Niallia circulans</name>
    <name type="common">Bacillus circulans</name>
    <dbReference type="NCBI Taxonomy" id="1397"/>
    <lineage>
        <taxon>Bacteria</taxon>
        <taxon>Bacillati</taxon>
        <taxon>Bacillota</taxon>
        <taxon>Bacilli</taxon>
        <taxon>Bacillales</taxon>
        <taxon>Bacillaceae</taxon>
        <taxon>Niallia</taxon>
    </lineage>
</organism>
<evidence type="ECO:0000313" key="4">
    <source>
        <dbReference type="Proteomes" id="UP000036045"/>
    </source>
</evidence>
<comment type="caution">
    <text evidence="3">The sequence shown here is derived from an EMBL/GenBank/DDBJ whole genome shotgun (WGS) entry which is preliminary data.</text>
</comment>
<dbReference type="PROSITE" id="PS51756">
    <property type="entry name" value="LXG"/>
    <property type="match status" value="1"/>
</dbReference>
<dbReference type="OrthoDB" id="3261089at2"/>
<name>A0A0J1IL57_NIACI</name>
<gene>
    <name evidence="3" type="ORF">ABW02_09205</name>
</gene>
<sequence>MKVLEVASLEEYLSQTIKSFNEKVEQIHSLEQSVMELVGLDGSFQGKGAESIKFFYESSHKPFLVKLKQVIQDYQEKISQCREAIHSFEPNEDGVIRQEFLQGELSERLTSVQNYTNDVIADGNSVMEKIADIISLASLDESMFNSEIRTAKDKIEETIDQLETIDRQNADSFNEIKSELAIMQSYLSELNTKVNFNPELIRHFSPYNLLTSTSHFLLVSSIKPSNSGFESKPPYCTDSSQSIFLLDAYGQYPYSWLGLNYTPSEKQEVEKVINEDGFLVGDKVTKGDLSAEGGLGKIENDWSGFDDLKNGSGQLGGASSFSGIHVGIEHDTTILDSSFSQDILFAEGQASIGGSSILPIAKAGGAVYTAQVKSQIDKEVDFVGSTGLEAKGEILKANAFAGVDGSSVGLGAKAAVAEGEVSGIVPIPFTDYTIKGTVGASAFGVGGEAKVGKEIVLDLRLLLGVKLGISFEKEE</sequence>
<dbReference type="Proteomes" id="UP000036045">
    <property type="component" value="Unassembled WGS sequence"/>
</dbReference>
<feature type="domain" description="LXG" evidence="2">
    <location>
        <begin position="1"/>
        <end position="235"/>
    </location>
</feature>
<dbReference type="SUPFAM" id="SSF58100">
    <property type="entry name" value="Bacterial hemolysins"/>
    <property type="match status" value="1"/>
</dbReference>
<comment type="similarity">
    <text evidence="1">In the N-terminal section; belongs to the LXG family.</text>
</comment>